<evidence type="ECO:0000313" key="2">
    <source>
        <dbReference type="Proteomes" id="UP001055460"/>
    </source>
</evidence>
<dbReference type="RefSeq" id="WP_146242987.1">
    <property type="nucleotide sequence ID" value="NZ_CP098807.1"/>
</dbReference>
<protein>
    <submittedName>
        <fullName evidence="1">Uncharacterized protein</fullName>
    </submittedName>
</protein>
<accession>A0A9Q8Y829</accession>
<dbReference type="AlphaFoldDB" id="A0A9Q8Y829"/>
<dbReference type="Proteomes" id="UP001055460">
    <property type="component" value="Chromosome"/>
</dbReference>
<name>A0A9Q8Y829_ENSAD</name>
<reference evidence="1" key="1">
    <citation type="submission" date="2022-06" db="EMBL/GenBank/DDBJ databases">
        <title>Physiological and biochemical characterization and genomic elucidation of a strain of the genus Ensifer adhaerens M8 that combines arsenic oxidation and chromium reduction.</title>
        <authorList>
            <person name="Li X."/>
            <person name="Yu c."/>
        </authorList>
    </citation>
    <scope>NUCLEOTIDE SEQUENCE</scope>
    <source>
        <strain evidence="1">M8</strain>
    </source>
</reference>
<gene>
    <name evidence="1" type="ORF">NE863_18565</name>
</gene>
<proteinExistence type="predicted"/>
<dbReference type="OrthoDB" id="8373752at2"/>
<evidence type="ECO:0000313" key="1">
    <source>
        <dbReference type="EMBL" id="USJ23255.1"/>
    </source>
</evidence>
<dbReference type="EMBL" id="CP098807">
    <property type="protein sequence ID" value="USJ23255.1"/>
    <property type="molecule type" value="Genomic_DNA"/>
</dbReference>
<organism evidence="1 2">
    <name type="scientific">Ensifer adhaerens</name>
    <name type="common">Sinorhizobium morelense</name>
    <dbReference type="NCBI Taxonomy" id="106592"/>
    <lineage>
        <taxon>Bacteria</taxon>
        <taxon>Pseudomonadati</taxon>
        <taxon>Pseudomonadota</taxon>
        <taxon>Alphaproteobacteria</taxon>
        <taxon>Hyphomicrobiales</taxon>
        <taxon>Rhizobiaceae</taxon>
        <taxon>Sinorhizobium/Ensifer group</taxon>
        <taxon>Ensifer</taxon>
    </lineage>
</organism>
<sequence length="176" mass="19805">MSQKIFEIRNMASASAFRCLTNHECMARGRMLRAKRLFAFAQGNACIMFIRTLRGRPRPPLSFEAERSIIREMTTIAGFRSQLFRAANEVHDLTPVQAQRLLEGAVALIRCMREQTGMEPNTEAPDVTNILLDIAGSIPKRSEREIRNALLESADIIRLLTMILDSLDEMAANEGP</sequence>